<dbReference type="SUPFAM" id="SSF53850">
    <property type="entry name" value="Periplasmic binding protein-like II"/>
    <property type="match status" value="1"/>
</dbReference>
<dbReference type="InterPro" id="IPR006059">
    <property type="entry name" value="SBP"/>
</dbReference>
<dbReference type="InterPro" id="IPR001188">
    <property type="entry name" value="Sperm_putr-bd"/>
</dbReference>
<dbReference type="Pfam" id="PF13416">
    <property type="entry name" value="SBP_bac_8"/>
    <property type="match status" value="1"/>
</dbReference>
<proteinExistence type="predicted"/>
<dbReference type="OrthoDB" id="9769319at2"/>
<evidence type="ECO:0000256" key="4">
    <source>
        <dbReference type="ARBA" id="ARBA00022764"/>
    </source>
</evidence>
<gene>
    <name evidence="6" type="primary">potD</name>
    <name evidence="6" type="ORF">MAQ5080_02620</name>
</gene>
<comment type="subcellular location">
    <subcellularLocation>
        <location evidence="1">Periplasm</location>
    </subcellularLocation>
</comment>
<dbReference type="PANTHER" id="PTHR30222">
    <property type="entry name" value="SPERMIDINE/PUTRESCINE-BINDING PERIPLASMIC PROTEIN"/>
    <property type="match status" value="1"/>
</dbReference>
<dbReference type="Proteomes" id="UP000092627">
    <property type="component" value="Unassembled WGS sequence"/>
</dbReference>
<keyword evidence="4" id="KW-0574">Periplasm</keyword>
<feature type="signal peptide" evidence="5">
    <location>
        <begin position="1"/>
        <end position="24"/>
    </location>
</feature>
<name>A0A1A8TLZ9_9GAMM</name>
<keyword evidence="7" id="KW-1185">Reference proteome</keyword>
<accession>A0A1A8TLZ9</accession>
<keyword evidence="2" id="KW-0813">Transport</keyword>
<protein>
    <submittedName>
        <fullName evidence="6">Spermidine/putrescine-binding periplasmic protein</fullName>
    </submittedName>
</protein>
<evidence type="ECO:0000256" key="2">
    <source>
        <dbReference type="ARBA" id="ARBA00022448"/>
    </source>
</evidence>
<dbReference type="RefSeq" id="WP_067211158.1">
    <property type="nucleotide sequence ID" value="NZ_FLOC01000015.1"/>
</dbReference>
<organism evidence="6 7">
    <name type="scientific">Marinomonas aquimarina</name>
    <dbReference type="NCBI Taxonomy" id="295068"/>
    <lineage>
        <taxon>Bacteria</taxon>
        <taxon>Pseudomonadati</taxon>
        <taxon>Pseudomonadota</taxon>
        <taxon>Gammaproteobacteria</taxon>
        <taxon>Oceanospirillales</taxon>
        <taxon>Oceanospirillaceae</taxon>
        <taxon>Marinomonas</taxon>
    </lineage>
</organism>
<evidence type="ECO:0000313" key="7">
    <source>
        <dbReference type="Proteomes" id="UP000092627"/>
    </source>
</evidence>
<evidence type="ECO:0000256" key="5">
    <source>
        <dbReference type="SAM" id="SignalP"/>
    </source>
</evidence>
<dbReference type="EMBL" id="FLOC01000015">
    <property type="protein sequence ID" value="SBS33554.1"/>
    <property type="molecule type" value="Genomic_DNA"/>
</dbReference>
<dbReference type="STRING" id="295068.MAQ5080_02620"/>
<dbReference type="PRINTS" id="PR00909">
    <property type="entry name" value="SPERMDNBNDNG"/>
</dbReference>
<dbReference type="GO" id="GO:0015846">
    <property type="term" value="P:polyamine transport"/>
    <property type="evidence" value="ECO:0007669"/>
    <property type="project" value="InterPro"/>
</dbReference>
<dbReference type="Gene3D" id="3.40.190.10">
    <property type="entry name" value="Periplasmic binding protein-like II"/>
    <property type="match status" value="2"/>
</dbReference>
<feature type="chain" id="PRO_5008379132" evidence="5">
    <location>
        <begin position="25"/>
        <end position="348"/>
    </location>
</feature>
<dbReference type="GO" id="GO:0042597">
    <property type="term" value="C:periplasmic space"/>
    <property type="evidence" value="ECO:0007669"/>
    <property type="project" value="UniProtKB-SubCell"/>
</dbReference>
<evidence type="ECO:0000256" key="3">
    <source>
        <dbReference type="ARBA" id="ARBA00022729"/>
    </source>
</evidence>
<reference evidence="6 7" key="1">
    <citation type="submission" date="2016-06" db="EMBL/GenBank/DDBJ databases">
        <authorList>
            <person name="Kjaerup R.B."/>
            <person name="Dalgaard T.S."/>
            <person name="Juul-Madsen H.R."/>
        </authorList>
    </citation>
    <scope>NUCLEOTIDE SEQUENCE [LARGE SCALE GENOMIC DNA]</scope>
    <source>
        <strain evidence="6 7">CECT 5080</strain>
    </source>
</reference>
<dbReference type="AlphaFoldDB" id="A0A1A8TLZ9"/>
<sequence length="348" mass="38907">MFSKTIAYGALLFATFMAASTAQARAVTLTLYTWEDYTDPSLLDEWQAETGIAVKQVYFDDEAQRNLVLSGHASEQIDVAVVDSSTIRVLSGAGYLYPVTKQPKRETFLPSSCGAFGRPYLWGSYGLVYREDKLTEPLTSWQSLLTPSSELSGHIGMLGLADELIMPALSALGYSVNSTDERQIQETFKLLKVQSPHVATYDYIYTYVLANPEQQEVWAAPAYSGDQVGLNELQGADVWQYVIPDEGAIIWLDCLAITANSRYKEEAQALIDFLTQKENSAQSTETLWVASPYKDALDLIDEQVLQDPTVYLDSDTLEKAVLFQPLRGSDILKRTRIKDALIRYHDFN</sequence>
<evidence type="ECO:0000256" key="1">
    <source>
        <dbReference type="ARBA" id="ARBA00004418"/>
    </source>
</evidence>
<dbReference type="GO" id="GO:0019808">
    <property type="term" value="F:polyamine binding"/>
    <property type="evidence" value="ECO:0007669"/>
    <property type="project" value="InterPro"/>
</dbReference>
<evidence type="ECO:0000313" key="6">
    <source>
        <dbReference type="EMBL" id="SBS33554.1"/>
    </source>
</evidence>
<dbReference type="PANTHER" id="PTHR30222:SF12">
    <property type="entry name" value="NORSPERMIDINE SENSOR"/>
    <property type="match status" value="1"/>
</dbReference>
<dbReference type="CDD" id="cd13590">
    <property type="entry name" value="PBP2_PotD_PotF_like"/>
    <property type="match status" value="1"/>
</dbReference>
<keyword evidence="3 5" id="KW-0732">Signal</keyword>